<evidence type="ECO:0000313" key="2">
    <source>
        <dbReference type="EMBL" id="KAJ6223731.1"/>
    </source>
</evidence>
<keyword evidence="1" id="KW-1133">Transmembrane helix</keyword>
<sequence length="244" mass="28093">MPTKYTRWESNLNLSHEQMMKIGNNSNVNFQIIWTIHDLSMGNVTIRTVPNSGAHNLLSIIYLSSLDYPYLALIFHFISYLSLIILCLLFVLLLGHYTASHFKSIEINDEKSYPIPSENNKFQSPRSSLNPLLHMVERIELEPNHLLQPIFYDPIPLKMDKPKQCHLPLSSQCKLQSEQIPTQFPLRSKTPTYEPNLSEYNNLNDEPISPSNILPNINLNTYSNEFNGKSFLNDIDSTSNSLQR</sequence>
<protein>
    <submittedName>
        <fullName evidence="2">Uncharacterized protein</fullName>
    </submittedName>
</protein>
<gene>
    <name evidence="2" type="ORF">RDWZM_002276</name>
</gene>
<keyword evidence="1" id="KW-0812">Transmembrane</keyword>
<proteinExistence type="predicted"/>
<keyword evidence="1" id="KW-0472">Membrane</keyword>
<accession>A0A9Q0RRG6</accession>
<dbReference type="EMBL" id="JAPWDV010000001">
    <property type="protein sequence ID" value="KAJ6223731.1"/>
    <property type="molecule type" value="Genomic_DNA"/>
</dbReference>
<feature type="transmembrane region" description="Helical" evidence="1">
    <location>
        <begin position="70"/>
        <end position="94"/>
    </location>
</feature>
<dbReference type="AlphaFoldDB" id="A0A9Q0RRG6"/>
<dbReference type="Proteomes" id="UP001142055">
    <property type="component" value="Chromosome 1"/>
</dbReference>
<reference evidence="2" key="1">
    <citation type="submission" date="2022-12" db="EMBL/GenBank/DDBJ databases">
        <title>Genome assemblies of Blomia tropicalis.</title>
        <authorList>
            <person name="Cui Y."/>
        </authorList>
    </citation>
    <scope>NUCLEOTIDE SEQUENCE</scope>
    <source>
        <tissue evidence="2">Adult mites</tissue>
    </source>
</reference>
<comment type="caution">
    <text evidence="2">The sequence shown here is derived from an EMBL/GenBank/DDBJ whole genome shotgun (WGS) entry which is preliminary data.</text>
</comment>
<evidence type="ECO:0000256" key="1">
    <source>
        <dbReference type="SAM" id="Phobius"/>
    </source>
</evidence>
<organism evidence="2 3">
    <name type="scientific">Blomia tropicalis</name>
    <name type="common">Mite</name>
    <dbReference type="NCBI Taxonomy" id="40697"/>
    <lineage>
        <taxon>Eukaryota</taxon>
        <taxon>Metazoa</taxon>
        <taxon>Ecdysozoa</taxon>
        <taxon>Arthropoda</taxon>
        <taxon>Chelicerata</taxon>
        <taxon>Arachnida</taxon>
        <taxon>Acari</taxon>
        <taxon>Acariformes</taxon>
        <taxon>Sarcoptiformes</taxon>
        <taxon>Astigmata</taxon>
        <taxon>Glycyphagoidea</taxon>
        <taxon>Echimyopodidae</taxon>
        <taxon>Blomia</taxon>
    </lineage>
</organism>
<name>A0A9Q0RRG6_BLOTA</name>
<keyword evidence="3" id="KW-1185">Reference proteome</keyword>
<evidence type="ECO:0000313" key="3">
    <source>
        <dbReference type="Proteomes" id="UP001142055"/>
    </source>
</evidence>